<dbReference type="Pfam" id="PF12697">
    <property type="entry name" value="Abhydrolase_6"/>
    <property type="match status" value="1"/>
</dbReference>
<dbReference type="InterPro" id="IPR029058">
    <property type="entry name" value="AB_hydrolase_fold"/>
</dbReference>
<feature type="domain" description="AB hydrolase-1" evidence="1">
    <location>
        <begin position="25"/>
        <end position="222"/>
    </location>
</feature>
<sequence>MEMKPITLCGVSALAWGKDSDRRILAVHGMMSHKADEPIRLLAEAAEKQGIQTVSIDLPGHGDRKGEMALCTAQHCVPELHAMLESLLEESREVGLFGVSLGACFGLMAAAGLPLCQALLVSPVVDMPGLIEGMMRAAGVTPEQLEREKVIPVPDAQPLDWEYYCYVREHRPDSWTVPTAVLIGERDELEPPAVTEAFCKAHGCGLEQIPGAGHWLHTPEELAVLRSWLEQNLSGCGKPENRI</sequence>
<reference evidence="2 3" key="1">
    <citation type="journal article" date="2021" name="Sci. Rep.">
        <title>The distribution of antibiotic resistance genes in chicken gut microbiota commensals.</title>
        <authorList>
            <person name="Juricova H."/>
            <person name="Matiasovicova J."/>
            <person name="Kubasova T."/>
            <person name="Cejkova D."/>
            <person name="Rychlik I."/>
        </authorList>
    </citation>
    <scope>NUCLEOTIDE SEQUENCE [LARGE SCALE GENOMIC DNA]</scope>
    <source>
        <strain evidence="2 3">An564</strain>
    </source>
</reference>
<evidence type="ECO:0000259" key="1">
    <source>
        <dbReference type="Pfam" id="PF12697"/>
    </source>
</evidence>
<dbReference type="SUPFAM" id="SSF53474">
    <property type="entry name" value="alpha/beta-Hydrolases"/>
    <property type="match status" value="1"/>
</dbReference>
<dbReference type="EMBL" id="JACSNR010000001">
    <property type="protein sequence ID" value="MBM6922304.1"/>
    <property type="molecule type" value="Genomic_DNA"/>
</dbReference>
<proteinExistence type="predicted"/>
<dbReference type="GO" id="GO:0016787">
    <property type="term" value="F:hydrolase activity"/>
    <property type="evidence" value="ECO:0007669"/>
    <property type="project" value="UniProtKB-KW"/>
</dbReference>
<name>A0ABS2GL78_9FIRM</name>
<gene>
    <name evidence="2" type="ORF">H9X81_01165</name>
</gene>
<dbReference type="Gene3D" id="3.40.50.1820">
    <property type="entry name" value="alpha/beta hydrolase"/>
    <property type="match status" value="1"/>
</dbReference>
<dbReference type="Proteomes" id="UP000724149">
    <property type="component" value="Unassembled WGS sequence"/>
</dbReference>
<comment type="caution">
    <text evidence="2">The sequence shown here is derived from an EMBL/GenBank/DDBJ whole genome shotgun (WGS) entry which is preliminary data.</text>
</comment>
<keyword evidence="3" id="KW-1185">Reference proteome</keyword>
<accession>A0ABS2GL78</accession>
<protein>
    <submittedName>
        <fullName evidence="2">Alpha/beta hydrolase</fullName>
    </submittedName>
</protein>
<evidence type="ECO:0000313" key="2">
    <source>
        <dbReference type="EMBL" id="MBM6922304.1"/>
    </source>
</evidence>
<keyword evidence="2" id="KW-0378">Hydrolase</keyword>
<organism evidence="2 3">
    <name type="scientific">Hydrogenoanaerobacterium saccharovorans</name>
    <dbReference type="NCBI Taxonomy" id="474960"/>
    <lineage>
        <taxon>Bacteria</taxon>
        <taxon>Bacillati</taxon>
        <taxon>Bacillota</taxon>
        <taxon>Clostridia</taxon>
        <taxon>Eubacteriales</taxon>
        <taxon>Oscillospiraceae</taxon>
        <taxon>Hydrogenoanaerobacterium</taxon>
    </lineage>
</organism>
<dbReference type="InterPro" id="IPR000073">
    <property type="entry name" value="AB_hydrolase_1"/>
</dbReference>
<evidence type="ECO:0000313" key="3">
    <source>
        <dbReference type="Proteomes" id="UP000724149"/>
    </source>
</evidence>